<dbReference type="Proteomes" id="UP000276886">
    <property type="component" value="Unassembled WGS sequence"/>
</dbReference>
<dbReference type="SUPFAM" id="SSF56672">
    <property type="entry name" value="DNA/RNA polymerases"/>
    <property type="match status" value="1"/>
</dbReference>
<dbReference type="CDD" id="cd01646">
    <property type="entry name" value="RT_Bac_retron_I"/>
    <property type="match status" value="1"/>
</dbReference>
<dbReference type="Pfam" id="PF00078">
    <property type="entry name" value="RVT_1"/>
    <property type="match status" value="1"/>
</dbReference>
<organism evidence="2 3">
    <name type="scientific">Pseudomonas syringae pv. pisi</name>
    <dbReference type="NCBI Taxonomy" id="59510"/>
    <lineage>
        <taxon>Bacteria</taxon>
        <taxon>Pseudomonadati</taxon>
        <taxon>Pseudomonadota</taxon>
        <taxon>Gammaproteobacteria</taxon>
        <taxon>Pseudomonadales</taxon>
        <taxon>Pseudomonadaceae</taxon>
        <taxon>Pseudomonas</taxon>
        <taxon>Pseudomonas syringae</taxon>
    </lineage>
</organism>
<evidence type="ECO:0000259" key="1">
    <source>
        <dbReference type="PROSITE" id="PS50878"/>
    </source>
</evidence>
<name>A0A3M2X7X4_PSESJ</name>
<dbReference type="InterPro" id="IPR043502">
    <property type="entry name" value="DNA/RNA_pol_sf"/>
</dbReference>
<dbReference type="NCBIfam" id="NF041749">
    <property type="entry name" value="Drt4"/>
    <property type="match status" value="1"/>
</dbReference>
<protein>
    <recommendedName>
        <fullName evidence="1">Reverse transcriptase domain-containing protein</fullName>
    </recommendedName>
</protein>
<proteinExistence type="predicted"/>
<reference evidence="2 3" key="1">
    <citation type="submission" date="2018-08" db="EMBL/GenBank/DDBJ databases">
        <title>Recombination of ecologically and evolutionarily significant loci maintains genetic cohesion in the Pseudomonas syringae species complex.</title>
        <authorList>
            <person name="Dillon M."/>
            <person name="Thakur S."/>
            <person name="Almeida R.N.D."/>
            <person name="Weir B.S."/>
            <person name="Guttman D.S."/>
        </authorList>
    </citation>
    <scope>NUCLEOTIDE SEQUENCE [LARGE SCALE GENOMIC DNA]</scope>
    <source>
        <strain evidence="2 3">ICMP 2788</strain>
    </source>
</reference>
<evidence type="ECO:0000313" key="3">
    <source>
        <dbReference type="Proteomes" id="UP000276886"/>
    </source>
</evidence>
<evidence type="ECO:0000313" key="2">
    <source>
        <dbReference type="EMBL" id="RMO23654.1"/>
    </source>
</evidence>
<accession>A0A3M2X7X4</accession>
<sequence>MNPVREFTNPASNIATLLDSERHFLEALTRWNYFPNQKDSSTELPPCFSTSRFTPEVAAELSRVVLTSDRKHFQFDLAEYKATRFNNVPRTLSLIHPLAYSRIFTTLKTYREETLQFMDDKNSAITAEQHNDGRMFIMNYEDHETRTKNTLDLSFGAGFRAHADVANCFGSVYTHSLEWAIQGYDEAKRQLQNKKGPVHWSSVLDTALRNAKRKETTGLPVGPCTSSIAVEIILAAVDKGLAGRFRFIRYIDDYTAYCSTHFEAQEFIRALGIALSQYRLTLNLSKTKITELPEPLVDSWITKLNNAIPWKMEPSGTLSLHTRDAINFLDFAVQLNKAEPDGSVLKLATSLICSRAQGDTAATVFQYVLGLSWHYPVLLPLLEKIDATSSYYDKDSVVQKLNSILEVNASHRRSDGMCWALYYLKQLNSQPTPDNVTRLVETLDATAIAQLSSFEAGEEAAVTYANQVIEGGGLYELDRCWILLYQLFFHGKIANPYANEPTFDILKKYDVQFLNPPKRSSKAEEYCFYYSNPFREVGEHPMSFQAYMEGNL</sequence>
<feature type="domain" description="Reverse transcriptase" evidence="1">
    <location>
        <begin position="69"/>
        <end position="333"/>
    </location>
</feature>
<dbReference type="PROSITE" id="PS50878">
    <property type="entry name" value="RT_POL"/>
    <property type="match status" value="1"/>
</dbReference>
<comment type="caution">
    <text evidence="2">The sequence shown here is derived from an EMBL/GenBank/DDBJ whole genome shotgun (WGS) entry which is preliminary data.</text>
</comment>
<dbReference type="InterPro" id="IPR000477">
    <property type="entry name" value="RT_dom"/>
</dbReference>
<dbReference type="AlphaFoldDB" id="A0A3M2X7X4"/>
<dbReference type="EMBL" id="RBPQ01000218">
    <property type="protein sequence ID" value="RMO23654.1"/>
    <property type="molecule type" value="Genomic_DNA"/>
</dbReference>
<gene>
    <name evidence="2" type="ORF">ALQ44_02053</name>
</gene>
<dbReference type="RefSeq" id="WP_306766769.1">
    <property type="nucleotide sequence ID" value="NZ_QJTX01000046.1"/>
</dbReference>